<evidence type="ECO:0000256" key="4">
    <source>
        <dbReference type="ARBA" id="ARBA00022684"/>
    </source>
</evidence>
<evidence type="ECO:0000256" key="6">
    <source>
        <dbReference type="ARBA" id="ARBA00022840"/>
    </source>
</evidence>
<dbReference type="NCBIfam" id="TIGR01434">
    <property type="entry name" value="glu_cys_ligase"/>
    <property type="match status" value="1"/>
</dbReference>
<evidence type="ECO:0000256" key="9">
    <source>
        <dbReference type="RuleBase" id="RU004391"/>
    </source>
</evidence>
<organism evidence="11 12">
    <name type="scientific">Leptospira hartskeerlii</name>
    <dbReference type="NCBI Taxonomy" id="2023177"/>
    <lineage>
        <taxon>Bacteria</taxon>
        <taxon>Pseudomonadati</taxon>
        <taxon>Spirochaetota</taxon>
        <taxon>Spirochaetia</taxon>
        <taxon>Leptospirales</taxon>
        <taxon>Leptospiraceae</taxon>
        <taxon>Leptospira</taxon>
    </lineage>
</organism>
<dbReference type="GO" id="GO:0005829">
    <property type="term" value="C:cytosol"/>
    <property type="evidence" value="ECO:0007669"/>
    <property type="project" value="TreeGrafter"/>
</dbReference>
<dbReference type="Gene3D" id="3.30.590.20">
    <property type="match status" value="1"/>
</dbReference>
<keyword evidence="3 8" id="KW-0436">Ligase</keyword>
<proteinExistence type="inferred from homology"/>
<dbReference type="OrthoDB" id="9803907at2"/>
<reference evidence="11 12" key="1">
    <citation type="submission" date="2017-07" db="EMBL/GenBank/DDBJ databases">
        <title>Leptospira spp. isolated from tropical soils.</title>
        <authorList>
            <person name="Thibeaux R."/>
            <person name="Iraola G."/>
            <person name="Ferres I."/>
            <person name="Bierque E."/>
            <person name="Girault D."/>
            <person name="Soupe-Gilbert M.-E."/>
            <person name="Picardeau M."/>
            <person name="Goarant C."/>
        </authorList>
    </citation>
    <scope>NUCLEOTIDE SEQUENCE [LARGE SCALE GENOMIC DNA]</scope>
    <source>
        <strain evidence="11 12">MCA1-C-A1</strain>
    </source>
</reference>
<keyword evidence="5 8" id="KW-0547">Nucleotide-binding</keyword>
<keyword evidence="12" id="KW-1185">Reference proteome</keyword>
<evidence type="ECO:0000256" key="3">
    <source>
        <dbReference type="ARBA" id="ARBA00022598"/>
    </source>
</evidence>
<evidence type="ECO:0000256" key="1">
    <source>
        <dbReference type="ARBA" id="ARBA00005006"/>
    </source>
</evidence>
<dbReference type="PANTHER" id="PTHR38761:SF1">
    <property type="entry name" value="GLUTAMATE--CYSTEINE LIGASE"/>
    <property type="match status" value="1"/>
</dbReference>
<evidence type="ECO:0000313" key="12">
    <source>
        <dbReference type="Proteomes" id="UP000232196"/>
    </source>
</evidence>
<dbReference type="HAMAP" id="MF_00578">
    <property type="entry name" value="Glu_cys_ligase"/>
    <property type="match status" value="1"/>
</dbReference>
<feature type="domain" description="Glutamate--cysteine ligase" evidence="10">
    <location>
        <begin position="18"/>
        <end position="373"/>
    </location>
</feature>
<dbReference type="Pfam" id="PF04262">
    <property type="entry name" value="Glu_cys_ligase"/>
    <property type="match status" value="1"/>
</dbReference>
<sequence>MNRSAKTPVFPNLRHAVKAKHGLEKESMRIFFDGRISTTPHPESLGSSLTNHFIKTDFSEPQLEFATNPRPRIEAIVRELQDLHIFTSRHLKEEWIWPFSMPPILPKEDKDIPLGQYGHSFSGEWKTVYRNGLGLRYGRRMQTISGVHYNFSFSNLFLKQILGKEIQAFTKEEISELYLSVTRNFMRRVPEILYLTGATPVFDETFLPVKSNFPFIKHKNHTYYAPYATSLRMSEIGYTSKVQDELPINYNSLKEYIDGMCYAVSTPYTKYQPYGGIPNQLNDHYLQIENEFYSPIRPKQIPKNDERPLDALQNRGIQYIEIRCLDLQPESPTGIHKPSLGYIQMVLLDGLLRESKSIDQKEKLRIRENTKRIIWEGRKPGLKVLSDDGEEQDFLTRGKEFTQSLKPIAEELDRHTGKRFYQEILNIMNKRWEDTSCTPSGKLMDRILKEDWEFRDLGIHLAKENYRIQSQMELTPGKFNMFVKEVQKSIAEKIKIEEAEKVKKNPTARICNH</sequence>
<dbReference type="AlphaFoldDB" id="A0A2M9XEU7"/>
<dbReference type="GO" id="GO:0006750">
    <property type="term" value="P:glutathione biosynthetic process"/>
    <property type="evidence" value="ECO:0007669"/>
    <property type="project" value="UniProtKB-UniRule"/>
</dbReference>
<accession>A0A2M9XEU7</accession>
<dbReference type="Proteomes" id="UP000232196">
    <property type="component" value="Unassembled WGS sequence"/>
</dbReference>
<comment type="caution">
    <text evidence="11">The sequence shown here is derived from an EMBL/GenBank/DDBJ whole genome shotgun (WGS) entry which is preliminary data.</text>
</comment>
<dbReference type="UniPathway" id="UPA00142">
    <property type="reaction ID" value="UER00209"/>
</dbReference>
<dbReference type="InterPro" id="IPR006334">
    <property type="entry name" value="Glut_cys_ligase"/>
</dbReference>
<name>A0A2M9XEU7_9LEPT</name>
<dbReference type="GO" id="GO:0004357">
    <property type="term" value="F:glutamate-cysteine ligase activity"/>
    <property type="evidence" value="ECO:0007669"/>
    <property type="project" value="UniProtKB-UniRule"/>
</dbReference>
<dbReference type="InterPro" id="IPR014746">
    <property type="entry name" value="Gln_synth/guanido_kin_cat_dom"/>
</dbReference>
<dbReference type="GO" id="GO:0005524">
    <property type="term" value="F:ATP binding"/>
    <property type="evidence" value="ECO:0007669"/>
    <property type="project" value="UniProtKB-KW"/>
</dbReference>
<dbReference type="PANTHER" id="PTHR38761">
    <property type="entry name" value="GLUTAMATE--CYSTEINE LIGASE"/>
    <property type="match status" value="1"/>
</dbReference>
<comment type="pathway">
    <text evidence="1 8 9">Sulfur metabolism; glutathione biosynthesis; glutathione from L-cysteine and L-glutamate: step 1/2.</text>
</comment>
<evidence type="ECO:0000256" key="8">
    <source>
        <dbReference type="HAMAP-Rule" id="MF_00578"/>
    </source>
</evidence>
<keyword evidence="6 8" id="KW-0067">ATP-binding</keyword>
<dbReference type="EMBL" id="NPDN01000003">
    <property type="protein sequence ID" value="PJZ26200.1"/>
    <property type="molecule type" value="Genomic_DNA"/>
</dbReference>
<dbReference type="RefSeq" id="WP_100705990.1">
    <property type="nucleotide sequence ID" value="NZ_NPDL01000003.1"/>
</dbReference>
<evidence type="ECO:0000313" key="11">
    <source>
        <dbReference type="EMBL" id="PJZ26200.1"/>
    </source>
</evidence>
<evidence type="ECO:0000256" key="7">
    <source>
        <dbReference type="ARBA" id="ARBA00048819"/>
    </source>
</evidence>
<keyword evidence="4 8" id="KW-0317">Glutathione biosynthesis</keyword>
<evidence type="ECO:0000256" key="5">
    <source>
        <dbReference type="ARBA" id="ARBA00022741"/>
    </source>
</evidence>
<comment type="catalytic activity">
    <reaction evidence="7 8 9">
        <text>L-cysteine + L-glutamate + ATP = gamma-L-glutamyl-L-cysteine + ADP + phosphate + H(+)</text>
        <dbReference type="Rhea" id="RHEA:13285"/>
        <dbReference type="ChEBI" id="CHEBI:15378"/>
        <dbReference type="ChEBI" id="CHEBI:29985"/>
        <dbReference type="ChEBI" id="CHEBI:30616"/>
        <dbReference type="ChEBI" id="CHEBI:35235"/>
        <dbReference type="ChEBI" id="CHEBI:43474"/>
        <dbReference type="ChEBI" id="CHEBI:58173"/>
        <dbReference type="ChEBI" id="CHEBI:456216"/>
        <dbReference type="EC" id="6.3.2.2"/>
    </reaction>
</comment>
<dbReference type="SUPFAM" id="SSF55931">
    <property type="entry name" value="Glutamine synthetase/guanido kinase"/>
    <property type="match status" value="1"/>
</dbReference>
<dbReference type="InterPro" id="IPR007370">
    <property type="entry name" value="Glu_cys_ligase"/>
</dbReference>
<dbReference type="EC" id="6.3.2.2" evidence="8"/>
<evidence type="ECO:0000256" key="2">
    <source>
        <dbReference type="ARBA" id="ARBA00008772"/>
    </source>
</evidence>
<protein>
    <recommendedName>
        <fullName evidence="8">Glutamate--cysteine ligase</fullName>
        <ecNumber evidence="8">6.3.2.2</ecNumber>
    </recommendedName>
    <alternativeName>
        <fullName evidence="8">Gamma-ECS</fullName>
        <shortName evidence="8">GCS</shortName>
    </alternativeName>
    <alternativeName>
        <fullName evidence="8">Gamma-glutamylcysteine synthetase</fullName>
    </alternativeName>
</protein>
<gene>
    <name evidence="8 11" type="primary">gshA</name>
    <name evidence="11" type="ORF">CH357_06775</name>
</gene>
<evidence type="ECO:0000259" key="10">
    <source>
        <dbReference type="Pfam" id="PF04262"/>
    </source>
</evidence>
<dbReference type="GO" id="GO:0046872">
    <property type="term" value="F:metal ion binding"/>
    <property type="evidence" value="ECO:0007669"/>
    <property type="project" value="TreeGrafter"/>
</dbReference>
<comment type="similarity">
    <text evidence="2 8">Belongs to the glutamate--cysteine ligase type 1 family. Type 1 subfamily.</text>
</comment>